<evidence type="ECO:0000259" key="1">
    <source>
        <dbReference type="PROSITE" id="PS50943"/>
    </source>
</evidence>
<sequence>MGERLKDLRKALGLTQQEFADRIGIARGNIGAYEVSKNSPSDAVISLICREFNVNEVWLRDGTGEMFQIPDDEDAALVSEILEHTDRRFYQAVLNIVRTYSQLSPESQSALDVFVDQLLENAKNRKD</sequence>
<evidence type="ECO:0000313" key="3">
    <source>
        <dbReference type="Proteomes" id="UP000283586"/>
    </source>
</evidence>
<dbReference type="Pfam" id="PF01381">
    <property type="entry name" value="HTH_3"/>
    <property type="match status" value="1"/>
</dbReference>
<dbReference type="GO" id="GO:0003677">
    <property type="term" value="F:DNA binding"/>
    <property type="evidence" value="ECO:0007669"/>
    <property type="project" value="InterPro"/>
</dbReference>
<dbReference type="AlphaFoldDB" id="A0A3R6K7P1"/>
<dbReference type="PROSITE" id="PS50943">
    <property type="entry name" value="HTH_CROC1"/>
    <property type="match status" value="1"/>
</dbReference>
<dbReference type="SUPFAM" id="SSF47413">
    <property type="entry name" value="lambda repressor-like DNA-binding domains"/>
    <property type="match status" value="1"/>
</dbReference>
<dbReference type="SMART" id="SM00530">
    <property type="entry name" value="HTH_XRE"/>
    <property type="match status" value="1"/>
</dbReference>
<proteinExistence type="predicted"/>
<accession>A0A3R6K7P1</accession>
<name>A0A3R6K7P1_9FIRM</name>
<dbReference type="Gene3D" id="1.10.260.40">
    <property type="entry name" value="lambda repressor-like DNA-binding domains"/>
    <property type="match status" value="1"/>
</dbReference>
<dbReference type="InterPro" id="IPR001387">
    <property type="entry name" value="Cro/C1-type_HTH"/>
</dbReference>
<evidence type="ECO:0000313" key="2">
    <source>
        <dbReference type="EMBL" id="RHN07225.1"/>
    </source>
</evidence>
<dbReference type="Proteomes" id="UP000283586">
    <property type="component" value="Unassembled WGS sequence"/>
</dbReference>
<dbReference type="RefSeq" id="WP_118412465.1">
    <property type="nucleotide sequence ID" value="NZ_QRPI01000004.1"/>
</dbReference>
<protein>
    <submittedName>
        <fullName evidence="2">XRE family transcriptional regulator</fullName>
    </submittedName>
</protein>
<reference evidence="2 3" key="1">
    <citation type="submission" date="2018-08" db="EMBL/GenBank/DDBJ databases">
        <title>A genome reference for cultivated species of the human gut microbiota.</title>
        <authorList>
            <person name="Zou Y."/>
            <person name="Xue W."/>
            <person name="Luo G."/>
        </authorList>
    </citation>
    <scope>NUCLEOTIDE SEQUENCE [LARGE SCALE GENOMIC DNA]</scope>
    <source>
        <strain evidence="2 3">AF31-21AC</strain>
    </source>
</reference>
<dbReference type="EMBL" id="QRQN01000013">
    <property type="protein sequence ID" value="RHN07225.1"/>
    <property type="molecule type" value="Genomic_DNA"/>
</dbReference>
<gene>
    <name evidence="2" type="ORF">DWZ31_11650</name>
</gene>
<feature type="domain" description="HTH cro/C1-type" evidence="1">
    <location>
        <begin position="5"/>
        <end position="59"/>
    </location>
</feature>
<comment type="caution">
    <text evidence="2">The sequence shown here is derived from an EMBL/GenBank/DDBJ whole genome shotgun (WGS) entry which is preliminary data.</text>
</comment>
<organism evidence="2 3">
    <name type="scientific">Roseburia intestinalis</name>
    <dbReference type="NCBI Taxonomy" id="166486"/>
    <lineage>
        <taxon>Bacteria</taxon>
        <taxon>Bacillati</taxon>
        <taxon>Bacillota</taxon>
        <taxon>Clostridia</taxon>
        <taxon>Lachnospirales</taxon>
        <taxon>Lachnospiraceae</taxon>
        <taxon>Roseburia</taxon>
    </lineage>
</organism>
<dbReference type="InterPro" id="IPR010982">
    <property type="entry name" value="Lambda_DNA-bd_dom_sf"/>
</dbReference>
<dbReference type="CDD" id="cd00093">
    <property type="entry name" value="HTH_XRE"/>
    <property type="match status" value="1"/>
</dbReference>